<evidence type="ECO:0000256" key="3">
    <source>
        <dbReference type="ARBA" id="ARBA00022989"/>
    </source>
</evidence>
<proteinExistence type="inferred from homology"/>
<comment type="similarity">
    <text evidence="6">Belongs to the TMEM104 family.</text>
</comment>
<sequence length="319" mass="35479">MRCVVSDRSMSVYLAATLHSRKGQMIKQEDFVLVEMRHRQQCLAAANSAPRITGDLTSDACTAMAGEITDTGELYSPFVGLIYMFNLIVGTGALTMPKAFANAGWLISLILIIFLAFMSYMTTTFVVEAMAAANAQLRWKRWEKEVEADSSETLIMNLCPLMGMKILKSSLSFQCIVVACPTHMKSWNGWKWDRWLPCFLIKGALGSYCRARDVHCDGRVPAGTLSRITCSRAYFRWSAQTISLLCTPMMQLPGMSAQAEGQVASRQPGRSLPDTCVLFQCFIVRSWWSACYTDGNTSRKLSSELATDGARKDLTNQMS</sequence>
<feature type="domain" description="Amino acid transporter transmembrane" evidence="8">
    <location>
        <begin position="80"/>
        <end position="130"/>
    </location>
</feature>
<evidence type="ECO:0000256" key="6">
    <source>
        <dbReference type="ARBA" id="ARBA00038166"/>
    </source>
</evidence>
<evidence type="ECO:0000256" key="4">
    <source>
        <dbReference type="ARBA" id="ARBA00023136"/>
    </source>
</evidence>
<keyword evidence="3 7" id="KW-1133">Transmembrane helix</keyword>
<dbReference type="Pfam" id="PF01490">
    <property type="entry name" value="Aa_trans"/>
    <property type="match status" value="1"/>
</dbReference>
<evidence type="ECO:0000256" key="5">
    <source>
        <dbReference type="ARBA" id="ARBA00023180"/>
    </source>
</evidence>
<evidence type="ECO:0000256" key="1">
    <source>
        <dbReference type="ARBA" id="ARBA00004141"/>
    </source>
</evidence>
<accession>A0ABN9LE39</accession>
<keyword evidence="2 7" id="KW-0812">Transmembrane</keyword>
<feature type="transmembrane region" description="Helical" evidence="7">
    <location>
        <begin position="74"/>
        <end position="94"/>
    </location>
</feature>
<evidence type="ECO:0000256" key="2">
    <source>
        <dbReference type="ARBA" id="ARBA00022692"/>
    </source>
</evidence>
<keyword evidence="10" id="KW-1185">Reference proteome</keyword>
<dbReference type="InterPro" id="IPR013057">
    <property type="entry name" value="AA_transpt_TM"/>
</dbReference>
<evidence type="ECO:0000313" key="9">
    <source>
        <dbReference type="EMBL" id="CAJ0939956.1"/>
    </source>
</evidence>
<keyword evidence="4 7" id="KW-0472">Membrane</keyword>
<evidence type="ECO:0000259" key="8">
    <source>
        <dbReference type="Pfam" id="PF01490"/>
    </source>
</evidence>
<dbReference type="PANTHER" id="PTHR16189:SF0">
    <property type="entry name" value="TRANSMEMBRANE PROTEIN 104"/>
    <property type="match status" value="1"/>
</dbReference>
<reference evidence="9" key="1">
    <citation type="submission" date="2023-07" db="EMBL/GenBank/DDBJ databases">
        <authorList>
            <person name="Stuckert A."/>
        </authorList>
    </citation>
    <scope>NUCLEOTIDE SEQUENCE</scope>
</reference>
<dbReference type="PANTHER" id="PTHR16189">
    <property type="entry name" value="TRANSMEMBRANE PROTEIN 104-RELATED"/>
    <property type="match status" value="1"/>
</dbReference>
<organism evidence="9 10">
    <name type="scientific">Ranitomeya imitator</name>
    <name type="common">mimic poison frog</name>
    <dbReference type="NCBI Taxonomy" id="111125"/>
    <lineage>
        <taxon>Eukaryota</taxon>
        <taxon>Metazoa</taxon>
        <taxon>Chordata</taxon>
        <taxon>Craniata</taxon>
        <taxon>Vertebrata</taxon>
        <taxon>Euteleostomi</taxon>
        <taxon>Amphibia</taxon>
        <taxon>Batrachia</taxon>
        <taxon>Anura</taxon>
        <taxon>Neobatrachia</taxon>
        <taxon>Hyloidea</taxon>
        <taxon>Dendrobatidae</taxon>
        <taxon>Dendrobatinae</taxon>
        <taxon>Ranitomeya</taxon>
    </lineage>
</organism>
<dbReference type="EMBL" id="CAUEEQ010016083">
    <property type="protein sequence ID" value="CAJ0939956.1"/>
    <property type="molecule type" value="Genomic_DNA"/>
</dbReference>
<gene>
    <name evidence="9" type="ORF">RIMI_LOCUS8199034</name>
</gene>
<evidence type="ECO:0000256" key="7">
    <source>
        <dbReference type="SAM" id="Phobius"/>
    </source>
</evidence>
<name>A0ABN9LE39_9NEOB</name>
<protein>
    <recommendedName>
        <fullName evidence="8">Amino acid transporter transmembrane domain-containing protein</fullName>
    </recommendedName>
</protein>
<comment type="subcellular location">
    <subcellularLocation>
        <location evidence="1">Membrane</location>
        <topology evidence="1">Multi-pass membrane protein</topology>
    </subcellularLocation>
</comment>
<dbReference type="Proteomes" id="UP001176940">
    <property type="component" value="Unassembled WGS sequence"/>
</dbReference>
<feature type="transmembrane region" description="Helical" evidence="7">
    <location>
        <begin position="106"/>
        <end position="131"/>
    </location>
</feature>
<evidence type="ECO:0000313" key="10">
    <source>
        <dbReference type="Proteomes" id="UP001176940"/>
    </source>
</evidence>
<keyword evidence="5" id="KW-0325">Glycoprotein</keyword>
<comment type="caution">
    <text evidence="9">The sequence shown here is derived from an EMBL/GenBank/DDBJ whole genome shotgun (WGS) entry which is preliminary data.</text>
</comment>